<dbReference type="PANTHER" id="PTHR23024:SF432">
    <property type="entry name" value="OS11G0239500 PROTEIN"/>
    <property type="match status" value="1"/>
</dbReference>
<dbReference type="GO" id="GO:0016787">
    <property type="term" value="F:hydrolase activity"/>
    <property type="evidence" value="ECO:0007669"/>
    <property type="project" value="UniProtKB-KW"/>
</dbReference>
<dbReference type="PANTHER" id="PTHR23024">
    <property type="entry name" value="ARYLACETAMIDE DEACETYLASE"/>
    <property type="match status" value="1"/>
</dbReference>
<dbReference type="InterPro" id="IPR050466">
    <property type="entry name" value="Carboxylest/Gibb_receptor"/>
</dbReference>
<feature type="domain" description="Alpha/beta hydrolase fold-3" evidence="3">
    <location>
        <begin position="105"/>
        <end position="315"/>
    </location>
</feature>
<accession>A0A835BTL5</accession>
<evidence type="ECO:0000256" key="2">
    <source>
        <dbReference type="ARBA" id="ARBA00022801"/>
    </source>
</evidence>
<dbReference type="InterPro" id="IPR029058">
    <property type="entry name" value="AB_hydrolase_fold"/>
</dbReference>
<dbReference type="InterPro" id="IPR002168">
    <property type="entry name" value="Lipase_GDXG_HIS_AS"/>
</dbReference>
<protein>
    <recommendedName>
        <fullName evidence="3">Alpha/beta hydrolase fold-3 domain-containing protein</fullName>
    </recommendedName>
</protein>
<dbReference type="AlphaFoldDB" id="A0A835BTL5"/>
<dbReference type="Pfam" id="PF07859">
    <property type="entry name" value="Abhydrolase_3"/>
    <property type="match status" value="1"/>
</dbReference>
<name>A0A835BTL5_9POAL</name>
<comment type="similarity">
    <text evidence="1">Belongs to the 'GDXG' lipolytic enzyme family.</text>
</comment>
<keyword evidence="5" id="KW-1185">Reference proteome</keyword>
<dbReference type="Proteomes" id="UP000636709">
    <property type="component" value="Unassembled WGS sequence"/>
</dbReference>
<dbReference type="EMBL" id="JACEFO010001753">
    <property type="protein sequence ID" value="KAF8711427.1"/>
    <property type="molecule type" value="Genomic_DNA"/>
</dbReference>
<evidence type="ECO:0000313" key="4">
    <source>
        <dbReference type="EMBL" id="KAF8711427.1"/>
    </source>
</evidence>
<dbReference type="SUPFAM" id="SSF53474">
    <property type="entry name" value="alpha/beta-Hydrolases"/>
    <property type="match status" value="1"/>
</dbReference>
<dbReference type="InterPro" id="IPR013094">
    <property type="entry name" value="AB_hydrolase_3"/>
</dbReference>
<evidence type="ECO:0000256" key="1">
    <source>
        <dbReference type="ARBA" id="ARBA00010515"/>
    </source>
</evidence>
<organism evidence="4 5">
    <name type="scientific">Digitaria exilis</name>
    <dbReference type="NCBI Taxonomy" id="1010633"/>
    <lineage>
        <taxon>Eukaryota</taxon>
        <taxon>Viridiplantae</taxon>
        <taxon>Streptophyta</taxon>
        <taxon>Embryophyta</taxon>
        <taxon>Tracheophyta</taxon>
        <taxon>Spermatophyta</taxon>
        <taxon>Magnoliopsida</taxon>
        <taxon>Liliopsida</taxon>
        <taxon>Poales</taxon>
        <taxon>Poaceae</taxon>
        <taxon>PACMAD clade</taxon>
        <taxon>Panicoideae</taxon>
        <taxon>Panicodae</taxon>
        <taxon>Paniceae</taxon>
        <taxon>Anthephorinae</taxon>
        <taxon>Digitaria</taxon>
    </lineage>
</organism>
<comment type="caution">
    <text evidence="4">The sequence shown here is derived from an EMBL/GenBank/DDBJ whole genome shotgun (WGS) entry which is preliminary data.</text>
</comment>
<dbReference type="PROSITE" id="PS01173">
    <property type="entry name" value="LIPASE_GDXG_HIS"/>
    <property type="match status" value="1"/>
</dbReference>
<proteinExistence type="inferred from homology"/>
<sequence>MAETSTPPSPGKKPKPPMSRLTRLSLKAVDLVVDATRRSDGTLNRCALSLLDPRVPAISSPCLGVATRDLVLDRSTRLRARLFHPSSPSTAKSTNSTGSPGLPVIVFFHGGGFAFLTAASAAYDAACRRIARYAAAAVLSEDGLTALRFLDDPTNLTNLPIVPLDVTRCYLAGDSAGGNIAHHVARRYATHVSTFRNVRLAGVVAIQPFFGGEERTPSELRLGGDGVAPIVSVDRADWMWRAFLPPGADRTHEAANFAHPAAIAGVESPAFPPVLLAIGGFDPLQDWQRRYGEMLKSMGKDVRVVEYPDAIHAFYVFPVFDDARDFIIRIAEFVAESGGGGGSSG</sequence>
<dbReference type="OrthoDB" id="408631at2759"/>
<reference evidence="4" key="1">
    <citation type="submission" date="2020-07" db="EMBL/GenBank/DDBJ databases">
        <title>Genome sequence and genetic diversity analysis of an under-domesticated orphan crop, white fonio (Digitaria exilis).</title>
        <authorList>
            <person name="Bennetzen J.L."/>
            <person name="Chen S."/>
            <person name="Ma X."/>
            <person name="Wang X."/>
            <person name="Yssel A.E.J."/>
            <person name="Chaluvadi S.R."/>
            <person name="Johnson M."/>
            <person name="Gangashetty P."/>
            <person name="Hamidou F."/>
            <person name="Sanogo M.D."/>
            <person name="Zwaenepoel A."/>
            <person name="Wallace J."/>
            <person name="Van De Peer Y."/>
            <person name="Van Deynze A."/>
        </authorList>
    </citation>
    <scope>NUCLEOTIDE SEQUENCE</scope>
    <source>
        <tissue evidence="4">Leaves</tissue>
    </source>
</reference>
<keyword evidence="2" id="KW-0378">Hydrolase</keyword>
<evidence type="ECO:0000259" key="3">
    <source>
        <dbReference type="Pfam" id="PF07859"/>
    </source>
</evidence>
<gene>
    <name evidence="4" type="ORF">HU200_029459</name>
</gene>
<dbReference type="Gene3D" id="3.40.50.1820">
    <property type="entry name" value="alpha/beta hydrolase"/>
    <property type="match status" value="1"/>
</dbReference>
<evidence type="ECO:0000313" key="5">
    <source>
        <dbReference type="Proteomes" id="UP000636709"/>
    </source>
</evidence>